<proteinExistence type="predicted"/>
<organism evidence="1 2">
    <name type="scientific">Fervidobacterium thailandense</name>
    <dbReference type="NCBI Taxonomy" id="1008305"/>
    <lineage>
        <taxon>Bacteria</taxon>
        <taxon>Thermotogati</taxon>
        <taxon>Thermotogota</taxon>
        <taxon>Thermotogae</taxon>
        <taxon>Thermotogales</taxon>
        <taxon>Fervidobacteriaceae</taxon>
        <taxon>Fervidobacterium</taxon>
    </lineage>
</organism>
<dbReference type="Proteomes" id="UP000094570">
    <property type="component" value="Unassembled WGS sequence"/>
</dbReference>
<evidence type="ECO:0008006" key="3">
    <source>
        <dbReference type="Google" id="ProtNLM"/>
    </source>
</evidence>
<comment type="caution">
    <text evidence="1">The sequence shown here is derived from an EMBL/GenBank/DDBJ whole genome shotgun (WGS) entry which is preliminary data.</text>
</comment>
<dbReference type="AlphaFoldDB" id="A0A1E3G4K6"/>
<keyword evidence="2" id="KW-1185">Reference proteome</keyword>
<dbReference type="STRING" id="1008305.A4H02_00050"/>
<dbReference type="OrthoDB" id="37718at2"/>
<evidence type="ECO:0000313" key="1">
    <source>
        <dbReference type="EMBL" id="ODN31216.1"/>
    </source>
</evidence>
<dbReference type="Pfam" id="PF04025">
    <property type="entry name" value="RemA-like"/>
    <property type="match status" value="1"/>
</dbReference>
<gene>
    <name evidence="1" type="ORF">A4H02_00050</name>
</gene>
<evidence type="ECO:0000313" key="2">
    <source>
        <dbReference type="Proteomes" id="UP000094570"/>
    </source>
</evidence>
<protein>
    <recommendedName>
        <fullName evidence="3">DUF370 domain-containing protein</fullName>
    </recommendedName>
</protein>
<dbReference type="RefSeq" id="WP_069292127.1">
    <property type="nucleotide sequence ID" value="NZ_CP140110.1"/>
</dbReference>
<reference evidence="2" key="1">
    <citation type="submission" date="2016-04" db="EMBL/GenBank/DDBJ databases">
        <title>The genome sequence project of a novel Fervidobacterium isolate from a hot spring in Thailand.</title>
        <authorList>
            <person name="Gonzalez J.M."/>
            <person name="Cuecas A."/>
            <person name="Kanoksilapatham W."/>
        </authorList>
    </citation>
    <scope>NUCLEOTIDE SEQUENCE [LARGE SCALE GENOMIC DNA]</scope>
    <source>
        <strain evidence="2">FC2004</strain>
    </source>
</reference>
<name>A0A1E3G4K6_9BACT</name>
<sequence length="82" mass="9175">MPNTEPVSKINDKVYIMRDRVVAVVPVSSTISRRMRASIQFGGKIVNLTYGRECKTIVFMNSGHSLLLAEPPLEVKKALWGE</sequence>
<dbReference type="InterPro" id="IPR007169">
    <property type="entry name" value="RemA-like"/>
</dbReference>
<dbReference type="EMBL" id="LWAF01000001">
    <property type="protein sequence ID" value="ODN31216.1"/>
    <property type="molecule type" value="Genomic_DNA"/>
</dbReference>
<accession>A0A1E3G4K6</accession>